<accession>A0A3N4MJB6</accession>
<keyword evidence="11" id="KW-1185">Reference proteome</keyword>
<evidence type="ECO:0000259" key="9">
    <source>
        <dbReference type="PROSITE" id="PS50110"/>
    </source>
</evidence>
<keyword evidence="4" id="KW-0808">Transferase</keyword>
<dbReference type="PROSITE" id="PS50110">
    <property type="entry name" value="RESPONSE_REGULATORY"/>
    <property type="match status" value="1"/>
</dbReference>
<dbReference type="GO" id="GO:0009927">
    <property type="term" value="F:histidine phosphotransfer kinase activity"/>
    <property type="evidence" value="ECO:0007669"/>
    <property type="project" value="TreeGrafter"/>
</dbReference>
<evidence type="ECO:0000313" key="10">
    <source>
        <dbReference type="EMBL" id="RPD39769.1"/>
    </source>
</evidence>
<dbReference type="InterPro" id="IPR036097">
    <property type="entry name" value="HisK_dim/P_sf"/>
</dbReference>
<feature type="domain" description="Histidine kinase" evidence="8">
    <location>
        <begin position="217"/>
        <end position="433"/>
    </location>
</feature>
<feature type="transmembrane region" description="Helical" evidence="7">
    <location>
        <begin position="106"/>
        <end position="125"/>
    </location>
</feature>
<name>A0A3N4MJB6_9BACT</name>
<dbReference type="Gene3D" id="1.10.287.130">
    <property type="match status" value="1"/>
</dbReference>
<reference evidence="11" key="1">
    <citation type="submission" date="2018-11" db="EMBL/GenBank/DDBJ databases">
        <title>Chitinophaga lutea sp.nov., isolate from arsenic contaminated soil.</title>
        <authorList>
            <person name="Zong Y."/>
        </authorList>
    </citation>
    <scope>NUCLEOTIDE SEQUENCE [LARGE SCALE GENOMIC DNA]</scope>
    <source>
        <strain evidence="11">YLT18</strain>
    </source>
</reference>
<dbReference type="CDD" id="cd00082">
    <property type="entry name" value="HisKA"/>
    <property type="match status" value="1"/>
</dbReference>
<dbReference type="SMART" id="SM00388">
    <property type="entry name" value="HisKA"/>
    <property type="match status" value="1"/>
</dbReference>
<dbReference type="InterPro" id="IPR004358">
    <property type="entry name" value="Sig_transdc_His_kin-like_C"/>
</dbReference>
<dbReference type="InterPro" id="IPR003661">
    <property type="entry name" value="HisK_dim/P_dom"/>
</dbReference>
<evidence type="ECO:0000256" key="7">
    <source>
        <dbReference type="SAM" id="Phobius"/>
    </source>
</evidence>
<keyword evidence="7" id="KW-0472">Membrane</keyword>
<feature type="transmembrane region" description="Helical" evidence="7">
    <location>
        <begin position="26"/>
        <end position="49"/>
    </location>
</feature>
<dbReference type="EC" id="2.7.13.3" evidence="2"/>
<dbReference type="Gene3D" id="3.30.565.10">
    <property type="entry name" value="Histidine kinase-like ATPase, C-terminal domain"/>
    <property type="match status" value="1"/>
</dbReference>
<dbReference type="InterPro" id="IPR036890">
    <property type="entry name" value="HATPase_C_sf"/>
</dbReference>
<evidence type="ECO:0000259" key="8">
    <source>
        <dbReference type="PROSITE" id="PS50109"/>
    </source>
</evidence>
<comment type="caution">
    <text evidence="10">The sequence shown here is derived from an EMBL/GenBank/DDBJ whole genome shotgun (WGS) entry which is preliminary data.</text>
</comment>
<proteinExistence type="predicted"/>
<evidence type="ECO:0000256" key="2">
    <source>
        <dbReference type="ARBA" id="ARBA00012438"/>
    </source>
</evidence>
<feature type="transmembrane region" description="Helical" evidence="7">
    <location>
        <begin position="80"/>
        <end position="100"/>
    </location>
</feature>
<dbReference type="CDD" id="cd00156">
    <property type="entry name" value="REC"/>
    <property type="match status" value="1"/>
</dbReference>
<evidence type="ECO:0000256" key="6">
    <source>
        <dbReference type="PROSITE-ProRule" id="PRU00169"/>
    </source>
</evidence>
<dbReference type="InterPro" id="IPR011006">
    <property type="entry name" value="CheY-like_superfamily"/>
</dbReference>
<evidence type="ECO:0000256" key="1">
    <source>
        <dbReference type="ARBA" id="ARBA00000085"/>
    </source>
</evidence>
<comment type="catalytic activity">
    <reaction evidence="1">
        <text>ATP + protein L-histidine = ADP + protein N-phospho-L-histidine.</text>
        <dbReference type="EC" id="2.7.13.3"/>
    </reaction>
</comment>
<dbReference type="SUPFAM" id="SSF47384">
    <property type="entry name" value="Homodimeric domain of signal transducing histidine kinase"/>
    <property type="match status" value="1"/>
</dbReference>
<dbReference type="Proteomes" id="UP000279089">
    <property type="component" value="Unassembled WGS sequence"/>
</dbReference>
<keyword evidence="5" id="KW-0418">Kinase</keyword>
<feature type="transmembrane region" description="Helical" evidence="7">
    <location>
        <begin position="132"/>
        <end position="151"/>
    </location>
</feature>
<feature type="modified residue" description="4-aspartylphosphate" evidence="6">
    <location>
        <position position="504"/>
    </location>
</feature>
<dbReference type="EMBL" id="RMBX01000010">
    <property type="protein sequence ID" value="RPD39769.1"/>
    <property type="molecule type" value="Genomic_DNA"/>
</dbReference>
<dbReference type="RefSeq" id="WP_123864717.1">
    <property type="nucleotide sequence ID" value="NZ_QXZY01000004.1"/>
</dbReference>
<keyword evidence="7" id="KW-1133">Transmembrane helix</keyword>
<dbReference type="PRINTS" id="PR00344">
    <property type="entry name" value="BCTRLSENSOR"/>
</dbReference>
<dbReference type="Pfam" id="PF00072">
    <property type="entry name" value="Response_reg"/>
    <property type="match status" value="1"/>
</dbReference>
<dbReference type="AlphaFoldDB" id="A0A3N4MJB6"/>
<evidence type="ECO:0000256" key="4">
    <source>
        <dbReference type="ARBA" id="ARBA00022679"/>
    </source>
</evidence>
<dbReference type="PANTHER" id="PTHR43047">
    <property type="entry name" value="TWO-COMPONENT HISTIDINE PROTEIN KINASE"/>
    <property type="match status" value="1"/>
</dbReference>
<dbReference type="PANTHER" id="PTHR43047:SF72">
    <property type="entry name" value="OSMOSENSING HISTIDINE PROTEIN KINASE SLN1"/>
    <property type="match status" value="1"/>
</dbReference>
<dbReference type="InterPro" id="IPR001789">
    <property type="entry name" value="Sig_transdc_resp-reg_receiver"/>
</dbReference>
<dbReference type="InterPro" id="IPR003594">
    <property type="entry name" value="HATPase_dom"/>
</dbReference>
<dbReference type="GO" id="GO:0005886">
    <property type="term" value="C:plasma membrane"/>
    <property type="evidence" value="ECO:0007669"/>
    <property type="project" value="TreeGrafter"/>
</dbReference>
<feature type="domain" description="Response regulatory" evidence="9">
    <location>
        <begin position="455"/>
        <end position="571"/>
    </location>
</feature>
<sequence>MKKLIQRILNAGTAEVGDSRARRSIVIINTLSLLTAFMVGLVSAFLYWYTHSLLILIPSILEMCCFAGVITLNHYRRHNAASVATLLIHCTFGIYFGSILGNAMPIELITAFLFTFLIGASFLVFKNLKVRLISMACAIFLIVAVQANDYFNIVQPMYMVPGIVPIVKMGCWIGMLALMAYVTFFIIRQNDMFLKENQQLLSALKEANAAKSKFLRETSHEIRTPLNAVFGIAQLLHSRKQQIDDPELQQDINYLYAASFLSREIINNVLDMAKIESGKYGEPVLEGISLRESVESCVALNRYVAATRKVRIQLAIDPTIPEYIQTDHIFITKIINNLLSNAVKFATPGSSVEVRFQQKDQQLYCYVKNEGHLRAEQLDKVFQPFEAERNSQVEGTGLGLQITRHLVELLGGKIVVENKGEQIQFRFHIPLKPAVAQLTETGSIMPRAGEFSGYKVLIIEDDLFSGHVIRKFLSEAGAETILADSGEEGLTLLEGTHPDLVITDSHLPGIQGKDVLTRVRAMPAFRHIPVIIASGDAFNEAREEMIQAGANDYLVKPFLYADLHKLLEKYLPARFKQVAG</sequence>
<dbReference type="GO" id="GO:0000155">
    <property type="term" value="F:phosphorelay sensor kinase activity"/>
    <property type="evidence" value="ECO:0007669"/>
    <property type="project" value="InterPro"/>
</dbReference>
<keyword evidence="3 6" id="KW-0597">Phosphoprotein</keyword>
<evidence type="ECO:0000256" key="5">
    <source>
        <dbReference type="ARBA" id="ARBA00022777"/>
    </source>
</evidence>
<protein>
    <recommendedName>
        <fullName evidence="2">histidine kinase</fullName>
        <ecNumber evidence="2">2.7.13.3</ecNumber>
    </recommendedName>
</protein>
<dbReference type="Pfam" id="PF02518">
    <property type="entry name" value="HATPase_c"/>
    <property type="match status" value="1"/>
</dbReference>
<organism evidence="10 11">
    <name type="scientific">Chitinophaga barathri</name>
    <dbReference type="NCBI Taxonomy" id="1647451"/>
    <lineage>
        <taxon>Bacteria</taxon>
        <taxon>Pseudomonadati</taxon>
        <taxon>Bacteroidota</taxon>
        <taxon>Chitinophagia</taxon>
        <taxon>Chitinophagales</taxon>
        <taxon>Chitinophagaceae</taxon>
        <taxon>Chitinophaga</taxon>
    </lineage>
</organism>
<dbReference type="PROSITE" id="PS50109">
    <property type="entry name" value="HIS_KIN"/>
    <property type="match status" value="1"/>
</dbReference>
<evidence type="ECO:0000256" key="3">
    <source>
        <dbReference type="ARBA" id="ARBA00022553"/>
    </source>
</evidence>
<dbReference type="Gene3D" id="3.40.50.2300">
    <property type="match status" value="1"/>
</dbReference>
<dbReference type="SUPFAM" id="SSF55874">
    <property type="entry name" value="ATPase domain of HSP90 chaperone/DNA topoisomerase II/histidine kinase"/>
    <property type="match status" value="1"/>
</dbReference>
<dbReference type="SMART" id="SM00387">
    <property type="entry name" value="HATPase_c"/>
    <property type="match status" value="1"/>
</dbReference>
<feature type="transmembrane region" description="Helical" evidence="7">
    <location>
        <begin position="163"/>
        <end position="187"/>
    </location>
</feature>
<dbReference type="SUPFAM" id="SSF52172">
    <property type="entry name" value="CheY-like"/>
    <property type="match status" value="1"/>
</dbReference>
<dbReference type="Pfam" id="PF00512">
    <property type="entry name" value="HisKA"/>
    <property type="match status" value="1"/>
</dbReference>
<dbReference type="InterPro" id="IPR005467">
    <property type="entry name" value="His_kinase_dom"/>
</dbReference>
<dbReference type="SMART" id="SM00448">
    <property type="entry name" value="REC"/>
    <property type="match status" value="1"/>
</dbReference>
<feature type="transmembrane region" description="Helical" evidence="7">
    <location>
        <begin position="55"/>
        <end position="73"/>
    </location>
</feature>
<keyword evidence="7" id="KW-0812">Transmembrane</keyword>
<gene>
    <name evidence="10" type="ORF">EG028_19225</name>
</gene>
<evidence type="ECO:0000313" key="11">
    <source>
        <dbReference type="Proteomes" id="UP000279089"/>
    </source>
</evidence>